<comment type="caution">
    <text evidence="1">The sequence shown here is derived from an EMBL/GenBank/DDBJ whole genome shotgun (WGS) entry which is preliminary data.</text>
</comment>
<name>A0ABR2YGY7_9CHLO</name>
<dbReference type="Proteomes" id="UP001491310">
    <property type="component" value="Unassembled WGS sequence"/>
</dbReference>
<keyword evidence="2" id="KW-1185">Reference proteome</keyword>
<evidence type="ECO:0000313" key="1">
    <source>
        <dbReference type="EMBL" id="KAK9905073.1"/>
    </source>
</evidence>
<organism evidence="1 2">
    <name type="scientific">Coccomyxa subellipsoidea</name>
    <dbReference type="NCBI Taxonomy" id="248742"/>
    <lineage>
        <taxon>Eukaryota</taxon>
        <taxon>Viridiplantae</taxon>
        <taxon>Chlorophyta</taxon>
        <taxon>core chlorophytes</taxon>
        <taxon>Trebouxiophyceae</taxon>
        <taxon>Trebouxiophyceae incertae sedis</taxon>
        <taxon>Coccomyxaceae</taxon>
        <taxon>Coccomyxa</taxon>
    </lineage>
</organism>
<accession>A0ABR2YGY7</accession>
<proteinExistence type="predicted"/>
<reference evidence="1 2" key="1">
    <citation type="journal article" date="2024" name="Nat. Commun.">
        <title>Phylogenomics reveals the evolutionary origins of lichenization in chlorophyte algae.</title>
        <authorList>
            <person name="Puginier C."/>
            <person name="Libourel C."/>
            <person name="Otte J."/>
            <person name="Skaloud P."/>
            <person name="Haon M."/>
            <person name="Grisel S."/>
            <person name="Petersen M."/>
            <person name="Berrin J.G."/>
            <person name="Delaux P.M."/>
            <person name="Dal Grande F."/>
            <person name="Keller J."/>
        </authorList>
    </citation>
    <scope>NUCLEOTIDE SEQUENCE [LARGE SCALE GENOMIC DNA]</scope>
    <source>
        <strain evidence="1 2">SAG 216-7</strain>
    </source>
</reference>
<sequence>MATQSLQTRERLLVDAVAWETGFSMATAQVEYFRSRADYAISQSDADFRTTVNSSPNPSDGCCYDARSFVQSGCSCDRNLLAQAAQRGVANNGIRIIARATQFSRCTSSQFGGGIGTGGC</sequence>
<dbReference type="EMBL" id="JALJOT010000012">
    <property type="protein sequence ID" value="KAK9905073.1"/>
    <property type="molecule type" value="Genomic_DNA"/>
</dbReference>
<gene>
    <name evidence="1" type="ORF">WJX75_009370</name>
</gene>
<protein>
    <submittedName>
        <fullName evidence="1">Uncharacterized protein</fullName>
    </submittedName>
</protein>
<evidence type="ECO:0000313" key="2">
    <source>
        <dbReference type="Proteomes" id="UP001491310"/>
    </source>
</evidence>